<dbReference type="AlphaFoldDB" id="A0A0U4IKJ1"/>
<keyword evidence="2" id="KW-0675">Receptor</keyword>
<organism evidence="2">
    <name type="scientific">Cyprinus carpio</name>
    <name type="common">Common carp</name>
    <dbReference type="NCBI Taxonomy" id="7962"/>
    <lineage>
        <taxon>Eukaryota</taxon>
        <taxon>Metazoa</taxon>
        <taxon>Chordata</taxon>
        <taxon>Craniata</taxon>
        <taxon>Vertebrata</taxon>
        <taxon>Euteleostomi</taxon>
        <taxon>Actinopterygii</taxon>
        <taxon>Neopterygii</taxon>
        <taxon>Teleostei</taxon>
        <taxon>Ostariophysi</taxon>
        <taxon>Cypriniformes</taxon>
        <taxon>Cyprinidae</taxon>
        <taxon>Cyprininae</taxon>
        <taxon>Cyprinus</taxon>
    </lineage>
</organism>
<feature type="compositionally biased region" description="Basic and acidic residues" evidence="1">
    <location>
        <begin position="49"/>
        <end position="81"/>
    </location>
</feature>
<feature type="non-terminal residue" evidence="2">
    <location>
        <position position="95"/>
    </location>
</feature>
<proteinExistence type="predicted"/>
<feature type="compositionally biased region" description="Basic residues" evidence="1">
    <location>
        <begin position="7"/>
        <end position="20"/>
    </location>
</feature>
<accession>A0A0U4IKJ1</accession>
<feature type="non-terminal residue" evidence="2">
    <location>
        <position position="1"/>
    </location>
</feature>
<reference evidence="2" key="1">
    <citation type="submission" date="2015-11" db="EMBL/GenBank/DDBJ databases">
        <title>Genomic incompatibilities revealed in offspring of the goldfish x the common carp cross.</title>
        <authorList>
            <person name="Liu S."/>
            <person name="Luo J."/>
            <person name="Chai J."/>
            <person name="Ren L."/>
        </authorList>
    </citation>
    <scope>NUCLEOTIDE SEQUENCE</scope>
</reference>
<feature type="compositionally biased region" description="Basic residues" evidence="1">
    <location>
        <begin position="39"/>
        <end position="48"/>
    </location>
</feature>
<gene>
    <name evidence="2" type="primary">DRD5</name>
</gene>
<feature type="region of interest" description="Disordered" evidence="1">
    <location>
        <begin position="36"/>
        <end position="95"/>
    </location>
</feature>
<sequence length="95" mass="10897">AGLAQNRRGRRGAQRVRRGQLRLEPEPRVRHLLIPHQLLHSRGHHDRHLHADLPDRADPDPEDRLAGARSRARAELPDEPARVPTPQQPEDDHQP</sequence>
<protein>
    <submittedName>
        <fullName evidence="2">D1B dopamine receptor transcript variant X2</fullName>
    </submittedName>
</protein>
<evidence type="ECO:0000256" key="1">
    <source>
        <dbReference type="SAM" id="MobiDB-lite"/>
    </source>
</evidence>
<evidence type="ECO:0000313" key="2">
    <source>
        <dbReference type="EMBL" id="ALY11067.1"/>
    </source>
</evidence>
<name>A0A0U4IKJ1_CYPCA</name>
<feature type="region of interest" description="Disordered" evidence="1">
    <location>
        <begin position="1"/>
        <end position="23"/>
    </location>
</feature>
<dbReference type="EMBL" id="KU173134">
    <property type="protein sequence ID" value="ALY11067.1"/>
    <property type="molecule type" value="Genomic_DNA"/>
</dbReference>